<evidence type="ECO:0000313" key="6">
    <source>
        <dbReference type="Proteomes" id="UP001165079"/>
    </source>
</evidence>
<evidence type="ECO:0000313" key="5">
    <source>
        <dbReference type="EMBL" id="GLZ81122.1"/>
    </source>
</evidence>
<evidence type="ECO:0000256" key="1">
    <source>
        <dbReference type="ARBA" id="ARBA00023015"/>
    </source>
</evidence>
<reference evidence="5" key="1">
    <citation type="submission" date="2023-03" db="EMBL/GenBank/DDBJ databases">
        <title>Actinorhabdospora filicis NBRC 111898.</title>
        <authorList>
            <person name="Ichikawa N."/>
            <person name="Sato H."/>
            <person name="Tonouchi N."/>
        </authorList>
    </citation>
    <scope>NUCLEOTIDE SEQUENCE</scope>
    <source>
        <strain evidence="5">NBRC 111898</strain>
    </source>
</reference>
<dbReference type="Pfam" id="PF13280">
    <property type="entry name" value="WYL"/>
    <property type="match status" value="1"/>
</dbReference>
<evidence type="ECO:0000259" key="4">
    <source>
        <dbReference type="PROSITE" id="PS51000"/>
    </source>
</evidence>
<dbReference type="PROSITE" id="PS51000">
    <property type="entry name" value="HTH_DEOR_2"/>
    <property type="match status" value="1"/>
</dbReference>
<dbReference type="InterPro" id="IPR036390">
    <property type="entry name" value="WH_DNA-bd_sf"/>
</dbReference>
<dbReference type="Proteomes" id="UP001165079">
    <property type="component" value="Unassembled WGS sequence"/>
</dbReference>
<dbReference type="GO" id="GO:0003700">
    <property type="term" value="F:DNA-binding transcription factor activity"/>
    <property type="evidence" value="ECO:0007669"/>
    <property type="project" value="InterPro"/>
</dbReference>
<dbReference type="GO" id="GO:0003677">
    <property type="term" value="F:DNA binding"/>
    <property type="evidence" value="ECO:0007669"/>
    <property type="project" value="UniProtKB-KW"/>
</dbReference>
<keyword evidence="3" id="KW-0804">Transcription</keyword>
<gene>
    <name evidence="5" type="ORF">Afil01_59290</name>
</gene>
<dbReference type="Pfam" id="PF08279">
    <property type="entry name" value="HTH_11"/>
    <property type="match status" value="1"/>
</dbReference>
<feature type="domain" description="HTH deoR-type" evidence="4">
    <location>
        <begin position="4"/>
        <end position="63"/>
    </location>
</feature>
<dbReference type="InterPro" id="IPR026881">
    <property type="entry name" value="WYL_dom"/>
</dbReference>
<keyword evidence="1" id="KW-0805">Transcription regulation</keyword>
<sequence length="321" mass="35667">MLQTSARLLKLLSLLEMRRDWSGDELAGRLDVTTRTVRRDVDKLRELGYPVHAMTGTAGGYRLGAGASMPPLLLDDDEAVAVAVGLGTAVSAGVSGMEETSVRALAKLEQILPPKLRTRVSGFRSHTVPVHIEGETVDPGTLTLLANACRDHDRLRFDYVSHDGTSTYRITEPHRLARAGRRWYLLAWDVDKQDWRLFRVDRIEPVTPTGPRFKPRDLPDDDMSAYIGRKVALGAYQIPFKVLMHLPAEKLRQRVPERWGTVTPVDENSCVLESRADNLEGTAAYLSTYGVEFEVLEPQELKDQLTAMAGRLLKAAGRPAA</sequence>
<dbReference type="PANTHER" id="PTHR34580:SF3">
    <property type="entry name" value="PROTEIN PAFB"/>
    <property type="match status" value="1"/>
</dbReference>
<proteinExistence type="predicted"/>
<dbReference type="Gene3D" id="1.10.10.10">
    <property type="entry name" value="Winged helix-like DNA-binding domain superfamily/Winged helix DNA-binding domain"/>
    <property type="match status" value="1"/>
</dbReference>
<accession>A0A9W6SSP0</accession>
<protein>
    <submittedName>
        <fullName evidence="5">DNA-binding transcriptional regulator</fullName>
    </submittedName>
</protein>
<dbReference type="EMBL" id="BSTX01000005">
    <property type="protein sequence ID" value="GLZ81122.1"/>
    <property type="molecule type" value="Genomic_DNA"/>
</dbReference>
<evidence type="ECO:0000256" key="2">
    <source>
        <dbReference type="ARBA" id="ARBA00023125"/>
    </source>
</evidence>
<keyword evidence="2 5" id="KW-0238">DNA-binding</keyword>
<dbReference type="Pfam" id="PF25583">
    <property type="entry name" value="WCX"/>
    <property type="match status" value="1"/>
</dbReference>
<dbReference type="InterPro" id="IPR001034">
    <property type="entry name" value="DeoR_HTH"/>
</dbReference>
<dbReference type="InterPro" id="IPR057727">
    <property type="entry name" value="WCX_dom"/>
</dbReference>
<dbReference type="RefSeq" id="WP_285666495.1">
    <property type="nucleotide sequence ID" value="NZ_BSTX01000005.1"/>
</dbReference>
<keyword evidence="6" id="KW-1185">Reference proteome</keyword>
<dbReference type="InterPro" id="IPR018356">
    <property type="entry name" value="Tscrpt_reg_HTH_DeoR_CS"/>
</dbReference>
<dbReference type="PROSITE" id="PS52050">
    <property type="entry name" value="WYL"/>
    <property type="match status" value="1"/>
</dbReference>
<comment type="caution">
    <text evidence="5">The sequence shown here is derived from an EMBL/GenBank/DDBJ whole genome shotgun (WGS) entry which is preliminary data.</text>
</comment>
<dbReference type="PROSITE" id="PS00894">
    <property type="entry name" value="HTH_DEOR_1"/>
    <property type="match status" value="1"/>
</dbReference>
<name>A0A9W6SSP0_9ACTN</name>
<evidence type="ECO:0000256" key="3">
    <source>
        <dbReference type="ARBA" id="ARBA00023163"/>
    </source>
</evidence>
<organism evidence="5 6">
    <name type="scientific">Actinorhabdospora filicis</name>
    <dbReference type="NCBI Taxonomy" id="1785913"/>
    <lineage>
        <taxon>Bacteria</taxon>
        <taxon>Bacillati</taxon>
        <taxon>Actinomycetota</taxon>
        <taxon>Actinomycetes</taxon>
        <taxon>Micromonosporales</taxon>
        <taxon>Micromonosporaceae</taxon>
        <taxon>Actinorhabdospora</taxon>
    </lineage>
</organism>
<dbReference type="SUPFAM" id="SSF46785">
    <property type="entry name" value="Winged helix' DNA-binding domain"/>
    <property type="match status" value="1"/>
</dbReference>
<dbReference type="InterPro" id="IPR051534">
    <property type="entry name" value="CBASS_pafABC_assoc_protein"/>
</dbReference>
<dbReference type="InterPro" id="IPR013196">
    <property type="entry name" value="HTH_11"/>
</dbReference>
<dbReference type="AlphaFoldDB" id="A0A9W6SSP0"/>
<dbReference type="SMART" id="SM00420">
    <property type="entry name" value="HTH_DEOR"/>
    <property type="match status" value="1"/>
</dbReference>
<dbReference type="InterPro" id="IPR036388">
    <property type="entry name" value="WH-like_DNA-bd_sf"/>
</dbReference>
<dbReference type="PANTHER" id="PTHR34580">
    <property type="match status" value="1"/>
</dbReference>